<accession>A0A2J5I809</accession>
<feature type="compositionally biased region" description="Basic residues" evidence="1">
    <location>
        <begin position="65"/>
        <end position="76"/>
    </location>
</feature>
<feature type="compositionally biased region" description="Basic and acidic residues" evidence="1">
    <location>
        <begin position="21"/>
        <end position="40"/>
    </location>
</feature>
<protein>
    <submittedName>
        <fullName evidence="2">Uncharacterized protein</fullName>
    </submittedName>
</protein>
<organism evidence="2 3">
    <name type="scientific">Aspergillus taichungensis</name>
    <dbReference type="NCBI Taxonomy" id="482145"/>
    <lineage>
        <taxon>Eukaryota</taxon>
        <taxon>Fungi</taxon>
        <taxon>Dikarya</taxon>
        <taxon>Ascomycota</taxon>
        <taxon>Pezizomycotina</taxon>
        <taxon>Eurotiomycetes</taxon>
        <taxon>Eurotiomycetidae</taxon>
        <taxon>Eurotiales</taxon>
        <taxon>Aspergillaceae</taxon>
        <taxon>Aspergillus</taxon>
        <taxon>Aspergillus subgen. Circumdati</taxon>
    </lineage>
</organism>
<reference evidence="3" key="1">
    <citation type="submission" date="2017-12" db="EMBL/GenBank/DDBJ databases">
        <authorList>
            <consortium name="DOE Joint Genome Institute"/>
            <person name="Mondo S.J."/>
            <person name="Kjaerbolling I."/>
            <person name="Vesth T.C."/>
            <person name="Frisvad J.C."/>
            <person name="Nybo J.L."/>
            <person name="Theobald S."/>
            <person name="Kuo A."/>
            <person name="Bowyer P."/>
            <person name="Matsuda Y."/>
            <person name="Lyhne E.K."/>
            <person name="Kogle M.E."/>
            <person name="Clum A."/>
            <person name="Lipzen A."/>
            <person name="Salamov A."/>
            <person name="Ngan C.Y."/>
            <person name="Daum C."/>
            <person name="Chiniquy J."/>
            <person name="Barry K."/>
            <person name="LaButti K."/>
            <person name="Haridas S."/>
            <person name="Simmons B.A."/>
            <person name="Magnuson J.K."/>
            <person name="Mortensen U.H."/>
            <person name="Larsen T.O."/>
            <person name="Grigoriev I.V."/>
            <person name="Baker S.E."/>
            <person name="Andersen M.R."/>
            <person name="Nordberg H.P."/>
            <person name="Cantor M.N."/>
            <person name="Hua S.X."/>
        </authorList>
    </citation>
    <scope>NUCLEOTIDE SEQUENCE [LARGE SCALE GENOMIC DNA]</scope>
    <source>
        <strain evidence="3">IBT 19404</strain>
    </source>
</reference>
<evidence type="ECO:0000313" key="3">
    <source>
        <dbReference type="Proteomes" id="UP000235023"/>
    </source>
</evidence>
<evidence type="ECO:0000256" key="1">
    <source>
        <dbReference type="SAM" id="MobiDB-lite"/>
    </source>
</evidence>
<dbReference type="OrthoDB" id="4510392at2759"/>
<name>A0A2J5I809_9EURO</name>
<dbReference type="Proteomes" id="UP000235023">
    <property type="component" value="Unassembled WGS sequence"/>
</dbReference>
<sequence>MSTVSITSDLEPYLASLRSYLDSRDTANDKPEEADMEPRAQEPAANGTLAVRQGQNGSRESRAASVKRRAPHTRSL</sequence>
<feature type="region of interest" description="Disordered" evidence="1">
    <location>
        <begin position="20"/>
        <end position="76"/>
    </location>
</feature>
<proteinExistence type="predicted"/>
<gene>
    <name evidence="2" type="ORF">BDW42DRAFT_159316</name>
</gene>
<dbReference type="AlphaFoldDB" id="A0A2J5I809"/>
<dbReference type="EMBL" id="KZ559500">
    <property type="protein sequence ID" value="PLN86110.1"/>
    <property type="molecule type" value="Genomic_DNA"/>
</dbReference>
<keyword evidence="3" id="KW-1185">Reference proteome</keyword>
<evidence type="ECO:0000313" key="2">
    <source>
        <dbReference type="EMBL" id="PLN86110.1"/>
    </source>
</evidence>